<comment type="caution">
    <text evidence="2">The sequence shown here is derived from an EMBL/GenBank/DDBJ whole genome shotgun (WGS) entry which is preliminary data.</text>
</comment>
<dbReference type="EMBL" id="RFFG01000007">
    <property type="protein sequence ID" value="RMI46773.1"/>
    <property type="molecule type" value="Genomic_DNA"/>
</dbReference>
<keyword evidence="1" id="KW-1133">Transmembrane helix</keyword>
<gene>
    <name evidence="2" type="ORF">EBO15_05350</name>
</gene>
<keyword evidence="3" id="KW-1185">Reference proteome</keyword>
<feature type="transmembrane region" description="Helical" evidence="1">
    <location>
        <begin position="38"/>
        <end position="58"/>
    </location>
</feature>
<keyword evidence="1" id="KW-0812">Transmembrane</keyword>
<feature type="transmembrane region" description="Helical" evidence="1">
    <location>
        <begin position="90"/>
        <end position="112"/>
    </location>
</feature>
<organism evidence="2 3">
    <name type="scientific">Actinomadura harenae</name>
    <dbReference type="NCBI Taxonomy" id="2483351"/>
    <lineage>
        <taxon>Bacteria</taxon>
        <taxon>Bacillati</taxon>
        <taxon>Actinomycetota</taxon>
        <taxon>Actinomycetes</taxon>
        <taxon>Streptosporangiales</taxon>
        <taxon>Thermomonosporaceae</taxon>
        <taxon>Actinomadura</taxon>
    </lineage>
</organism>
<evidence type="ECO:0008006" key="4">
    <source>
        <dbReference type="Google" id="ProtNLM"/>
    </source>
</evidence>
<proteinExistence type="predicted"/>
<accession>A0A3M2MD02</accession>
<reference evidence="2 3" key="1">
    <citation type="submission" date="2018-10" db="EMBL/GenBank/DDBJ databases">
        <title>Isolation from soil.</title>
        <authorList>
            <person name="Hu J."/>
        </authorList>
    </citation>
    <scope>NUCLEOTIDE SEQUENCE [LARGE SCALE GENOMIC DNA]</scope>
    <source>
        <strain evidence="2 3">NEAU-Ht49</strain>
    </source>
</reference>
<evidence type="ECO:0000256" key="1">
    <source>
        <dbReference type="SAM" id="Phobius"/>
    </source>
</evidence>
<evidence type="ECO:0000313" key="2">
    <source>
        <dbReference type="EMBL" id="RMI46773.1"/>
    </source>
</evidence>
<dbReference type="Proteomes" id="UP000282674">
    <property type="component" value="Unassembled WGS sequence"/>
</dbReference>
<sequence>MLLFRVAAVLQALLIFLQAILAGRFLSGGYGALSMHSANAMLTTFVGMLAIAAAVLVWRPGGGPARPIIPAVVMVVLETVQMGLGMGRVLTLHVPLGTALLVGALTLVRLAFRLGSGKDAPSRAERVTEVV</sequence>
<name>A0A3M2MD02_9ACTN</name>
<keyword evidence="1" id="KW-0472">Membrane</keyword>
<dbReference type="AlphaFoldDB" id="A0A3M2MD02"/>
<evidence type="ECO:0000313" key="3">
    <source>
        <dbReference type="Proteomes" id="UP000282674"/>
    </source>
</evidence>
<protein>
    <recommendedName>
        <fullName evidence="4">Integral membrane protein</fullName>
    </recommendedName>
</protein>